<dbReference type="Gene3D" id="3.90.550.10">
    <property type="entry name" value="Spore Coat Polysaccharide Biosynthesis Protein SpsA, Chain A"/>
    <property type="match status" value="1"/>
</dbReference>
<dbReference type="Pfam" id="PF12804">
    <property type="entry name" value="NTP_transf_3"/>
    <property type="match status" value="1"/>
</dbReference>
<comment type="caution">
    <text evidence="3">The sequence shown here is derived from an EMBL/GenBank/DDBJ whole genome shotgun (WGS) entry which is preliminary data.</text>
</comment>
<dbReference type="RefSeq" id="WP_126522918.1">
    <property type="nucleotide sequence ID" value="NZ_RXNU01000016.1"/>
</dbReference>
<dbReference type="Proteomes" id="UP000267448">
    <property type="component" value="Unassembled WGS sequence"/>
</dbReference>
<accession>A0A3S0IPG5</accession>
<dbReference type="InterPro" id="IPR029044">
    <property type="entry name" value="Nucleotide-diphossugar_trans"/>
</dbReference>
<sequence>MTLTAIMNENRPLTLVIMAAGLGSRFGGDKQLAALGPSGETMLELSTISAYQAGFAEVVLVIRPELEAQLESLFCERVKPQVSPAFQYSFCYQKIDDLPSEALTLFDNFDHRLKPWGTAHALWCTRHKVKGLMAVINADDYYGDTAFELLAQGLRARPQEWMLVAYPLHLTVSEHGGVNRGVCRVVQGVLQGIAEWTQIRQEPQGLVGLCDGESGNLIASTPVSMTCWGFSADIFAIIEDALDQFIAEHGHEQSAECYLPTVIQNYMSAEGHLYDFKDNNKLDIKPMIKQETKLIRVETAQEPWFGVTYPQDVAWVQDKLNELVNTKNGVVA</sequence>
<feature type="domain" description="MobA-like NTP transferase" evidence="2">
    <location>
        <begin position="16"/>
        <end position="75"/>
    </location>
</feature>
<dbReference type="AlphaFoldDB" id="A0A3S0IPG5"/>
<dbReference type="EMBL" id="RXNU01000016">
    <property type="protein sequence ID" value="RTR37007.1"/>
    <property type="molecule type" value="Genomic_DNA"/>
</dbReference>
<evidence type="ECO:0000259" key="2">
    <source>
        <dbReference type="Pfam" id="PF12804"/>
    </source>
</evidence>
<keyword evidence="4" id="KW-1185">Reference proteome</keyword>
<evidence type="ECO:0000313" key="3">
    <source>
        <dbReference type="EMBL" id="RTR37007.1"/>
    </source>
</evidence>
<protein>
    <recommendedName>
        <fullName evidence="2">MobA-like NTP transferase domain-containing protein</fullName>
    </recommendedName>
</protein>
<keyword evidence="1" id="KW-0460">Magnesium</keyword>
<dbReference type="SUPFAM" id="SSF53448">
    <property type="entry name" value="Nucleotide-diphospho-sugar transferases"/>
    <property type="match status" value="1"/>
</dbReference>
<evidence type="ECO:0000313" key="4">
    <source>
        <dbReference type="Proteomes" id="UP000267448"/>
    </source>
</evidence>
<reference evidence="3 4" key="1">
    <citation type="submission" date="2018-12" db="EMBL/GenBank/DDBJ databases">
        <authorList>
            <person name="Yu L."/>
        </authorList>
    </citation>
    <scope>NUCLEOTIDE SEQUENCE [LARGE SCALE GENOMIC DNA]</scope>
    <source>
        <strain evidence="3 4">HAW-EB2</strain>
    </source>
</reference>
<gene>
    <name evidence="3" type="ORF">EKG38_21205</name>
</gene>
<name>A0A3S0IPG5_9GAMM</name>
<dbReference type="InterPro" id="IPR025877">
    <property type="entry name" value="MobA-like_NTP_Trfase"/>
</dbReference>
<evidence type="ECO:0000256" key="1">
    <source>
        <dbReference type="ARBA" id="ARBA00022842"/>
    </source>
</evidence>
<organism evidence="3 4">
    <name type="scientific">Shewanella canadensis</name>
    <dbReference type="NCBI Taxonomy" id="271096"/>
    <lineage>
        <taxon>Bacteria</taxon>
        <taxon>Pseudomonadati</taxon>
        <taxon>Pseudomonadota</taxon>
        <taxon>Gammaproteobacteria</taxon>
        <taxon>Alteromonadales</taxon>
        <taxon>Shewanellaceae</taxon>
        <taxon>Shewanella</taxon>
    </lineage>
</organism>
<proteinExistence type="predicted"/>
<dbReference type="OrthoDB" id="9779926at2"/>
<dbReference type="GO" id="GO:0016779">
    <property type="term" value="F:nucleotidyltransferase activity"/>
    <property type="evidence" value="ECO:0007669"/>
    <property type="project" value="UniProtKB-ARBA"/>
</dbReference>